<proteinExistence type="inferred from homology"/>
<protein>
    <submittedName>
        <fullName evidence="3">Type II toxin-antitoxin system RelE/ParE family toxin</fullName>
    </submittedName>
</protein>
<reference evidence="3 4" key="1">
    <citation type="submission" date="2023-07" db="EMBL/GenBank/DDBJ databases">
        <title>Pathogenic bacteria of pear tree diseases.</title>
        <authorList>
            <person name="Zhang Z."/>
            <person name="He L."/>
            <person name="Huang R."/>
        </authorList>
    </citation>
    <scope>NUCLEOTIDE SEQUENCE [LARGE SCALE GENOMIC DNA]</scope>
    <source>
        <strain evidence="3 4">DE2</strain>
    </source>
</reference>
<evidence type="ECO:0000313" key="4">
    <source>
        <dbReference type="Proteomes" id="UP001228139"/>
    </source>
</evidence>
<dbReference type="Proteomes" id="UP001228139">
    <property type="component" value="Chromosome"/>
</dbReference>
<dbReference type="AlphaFoldDB" id="A0AA50DJ98"/>
<keyword evidence="4" id="KW-1185">Reference proteome</keyword>
<gene>
    <name evidence="3" type="ORF">Q3V30_00215</name>
</gene>
<evidence type="ECO:0000313" key="3">
    <source>
        <dbReference type="EMBL" id="WLS78979.1"/>
    </source>
</evidence>
<sequence>MTRATLSEEAELDLAEIREYSIGQFSRAIAKEYLSNMRQTMKRLADHPAIGEDKSNELWPGVRCFPYMSHGIYFIEVKDGIAVIGIIHQSRLPTVLLKRQPDA</sequence>
<name>A0AA50DJ98_9GAMM</name>
<organism evidence="3 4">
    <name type="scientific">Erwinia pyri</name>
    <dbReference type="NCBI Taxonomy" id="3062598"/>
    <lineage>
        <taxon>Bacteria</taxon>
        <taxon>Pseudomonadati</taxon>
        <taxon>Pseudomonadota</taxon>
        <taxon>Gammaproteobacteria</taxon>
        <taxon>Enterobacterales</taxon>
        <taxon>Erwiniaceae</taxon>
        <taxon>Erwinia</taxon>
    </lineage>
</organism>
<evidence type="ECO:0000256" key="1">
    <source>
        <dbReference type="ARBA" id="ARBA00006226"/>
    </source>
</evidence>
<dbReference type="InterPro" id="IPR007712">
    <property type="entry name" value="RelE/ParE_toxin"/>
</dbReference>
<dbReference type="PANTHER" id="PTHR33755:SF9">
    <property type="entry name" value="TOXIN PARE1"/>
    <property type="match status" value="1"/>
</dbReference>
<dbReference type="InterPro" id="IPR035093">
    <property type="entry name" value="RelE/ParE_toxin_dom_sf"/>
</dbReference>
<evidence type="ECO:0000256" key="2">
    <source>
        <dbReference type="ARBA" id="ARBA00022649"/>
    </source>
</evidence>
<dbReference type="RefSeq" id="WP_306209339.1">
    <property type="nucleotide sequence ID" value="NZ_CP132353.1"/>
</dbReference>
<dbReference type="EMBL" id="CP132353">
    <property type="protein sequence ID" value="WLS78979.1"/>
    <property type="molecule type" value="Genomic_DNA"/>
</dbReference>
<dbReference type="KEGG" id="epi:Q3V30_00215"/>
<accession>A0AA50DJ98</accession>
<comment type="similarity">
    <text evidence="1">Belongs to the RelE toxin family.</text>
</comment>
<dbReference type="InterPro" id="IPR051803">
    <property type="entry name" value="TA_system_RelE-like_toxin"/>
</dbReference>
<dbReference type="PANTHER" id="PTHR33755">
    <property type="entry name" value="TOXIN PARE1-RELATED"/>
    <property type="match status" value="1"/>
</dbReference>
<dbReference type="Gene3D" id="3.30.2310.20">
    <property type="entry name" value="RelE-like"/>
    <property type="match status" value="1"/>
</dbReference>
<dbReference type="Pfam" id="PF05016">
    <property type="entry name" value="ParE_toxin"/>
    <property type="match status" value="1"/>
</dbReference>
<keyword evidence="2" id="KW-1277">Toxin-antitoxin system</keyword>